<dbReference type="Proteomes" id="UP001152799">
    <property type="component" value="Chromosome 4"/>
</dbReference>
<evidence type="ECO:0000256" key="1">
    <source>
        <dbReference type="SAM" id="MobiDB-lite"/>
    </source>
</evidence>
<proteinExistence type="predicted"/>
<name>A0A9N9MVT3_9CUCU</name>
<reference evidence="2" key="1">
    <citation type="submission" date="2022-01" db="EMBL/GenBank/DDBJ databases">
        <authorList>
            <person name="King R."/>
        </authorList>
    </citation>
    <scope>NUCLEOTIDE SEQUENCE</scope>
</reference>
<organism evidence="2 3">
    <name type="scientific">Ceutorhynchus assimilis</name>
    <name type="common">cabbage seed weevil</name>
    <dbReference type="NCBI Taxonomy" id="467358"/>
    <lineage>
        <taxon>Eukaryota</taxon>
        <taxon>Metazoa</taxon>
        <taxon>Ecdysozoa</taxon>
        <taxon>Arthropoda</taxon>
        <taxon>Hexapoda</taxon>
        <taxon>Insecta</taxon>
        <taxon>Pterygota</taxon>
        <taxon>Neoptera</taxon>
        <taxon>Endopterygota</taxon>
        <taxon>Coleoptera</taxon>
        <taxon>Polyphaga</taxon>
        <taxon>Cucujiformia</taxon>
        <taxon>Curculionidae</taxon>
        <taxon>Ceutorhynchinae</taxon>
        <taxon>Ceutorhynchus</taxon>
    </lineage>
</organism>
<evidence type="ECO:0000313" key="3">
    <source>
        <dbReference type="Proteomes" id="UP001152799"/>
    </source>
</evidence>
<accession>A0A9N9MVT3</accession>
<sequence>MQSKSIIWIKKIADNPEKFASRTLKNSSSQTHKTYPALDKQSCSEIKVILISMKHTLDDILMSLQNEKKSFHNKLQEDNENDHEISRITCGQPDYWTKNFIQKFNSNLVICPNWVQPMRQISSSDIHFPIVTCKPFAFTHPEGQGLNYNDNDNQTKEFNNTEEEVQ</sequence>
<protein>
    <submittedName>
        <fullName evidence="2">Uncharacterized protein</fullName>
    </submittedName>
</protein>
<evidence type="ECO:0000313" key="2">
    <source>
        <dbReference type="EMBL" id="CAG9768191.1"/>
    </source>
</evidence>
<feature type="region of interest" description="Disordered" evidence="1">
    <location>
        <begin position="144"/>
        <end position="166"/>
    </location>
</feature>
<feature type="compositionally biased region" description="Polar residues" evidence="1">
    <location>
        <begin position="146"/>
        <end position="158"/>
    </location>
</feature>
<dbReference type="EMBL" id="OU892280">
    <property type="protein sequence ID" value="CAG9768191.1"/>
    <property type="molecule type" value="Genomic_DNA"/>
</dbReference>
<gene>
    <name evidence="2" type="ORF">CEUTPL_LOCUS8738</name>
</gene>
<dbReference type="AlphaFoldDB" id="A0A9N9MVT3"/>
<keyword evidence="3" id="KW-1185">Reference proteome</keyword>